<feature type="transmembrane region" description="Helical" evidence="7">
    <location>
        <begin position="339"/>
        <end position="362"/>
    </location>
</feature>
<evidence type="ECO:0000256" key="1">
    <source>
        <dbReference type="ARBA" id="ARBA00004651"/>
    </source>
</evidence>
<dbReference type="Pfam" id="PF12911">
    <property type="entry name" value="OppC_N"/>
    <property type="match status" value="1"/>
</dbReference>
<name>G9WX55_9FIRM</name>
<keyword evidence="2 7" id="KW-0813">Transport</keyword>
<keyword evidence="4 7" id="KW-0812">Transmembrane</keyword>
<dbReference type="InterPro" id="IPR000515">
    <property type="entry name" value="MetI-like"/>
</dbReference>
<dbReference type="Proteomes" id="UP000003527">
    <property type="component" value="Unassembled WGS sequence"/>
</dbReference>
<evidence type="ECO:0000313" key="10">
    <source>
        <dbReference type="Proteomes" id="UP000003527"/>
    </source>
</evidence>
<dbReference type="PANTHER" id="PTHR43386:SF1">
    <property type="entry name" value="D,D-DIPEPTIDE TRANSPORT SYSTEM PERMEASE PROTEIN DDPC-RELATED"/>
    <property type="match status" value="1"/>
</dbReference>
<comment type="caution">
    <text evidence="9">The sequence shown here is derived from an EMBL/GenBank/DDBJ whole genome shotgun (WGS) entry which is preliminary data.</text>
</comment>
<gene>
    <name evidence="9" type="ORF">HMPREF9624_01429</name>
</gene>
<feature type="transmembrane region" description="Helical" evidence="7">
    <location>
        <begin position="308"/>
        <end position="332"/>
    </location>
</feature>
<sequence>MSEMEKNTVEKTKAEYSLNDDRRVKTLSPGAMVAKRFFRNRIAVFGMIILLAMFLFSFLGGAISPYKESQLFYRKDVQSQKYAGVKVNTELRYQQAEKDAFPALAQAQFVLAKGKKQTEFSAGDKTYNYEEAGKDFYIISVKGSATPVAFAAVDLVTAAGAETPSFNEQLNILKAYSNKESSFTLDGVNYTISDDGTVEKDGTVYATAGRYVINTIMSDIQLSKEFKEKLLSEIQADSKSFTYQDADGKESVYNIEYDAPSKAYNIRQTREQMVYDTYSSPSKAHPLGTDKNGMDMLTRLMYGGRVSLYIGFVVVIIETLIGMIMGGISGYFGGWIDNLIMRVVDVFYCIPTIPIYIIIGAAMDAMRVDPKLRMFYLMIILGFFGWPSITRLVRGQILTLREQEFMTATEATGIKPVHRIFRHLLPNVIPQLIVTCTMSLGGVILTEAVLSFLGLGVKFPFASWGNIINDVNNTYVLSNYLFIWVPAGVCLLLTVLAFNLVGDGLRDAFDPKMKR</sequence>
<dbReference type="RefSeq" id="WP_009537198.1">
    <property type="nucleotide sequence ID" value="NZ_JH414505.1"/>
</dbReference>
<protein>
    <recommendedName>
        <fullName evidence="8">ABC transmembrane type-1 domain-containing protein</fullName>
    </recommendedName>
</protein>
<dbReference type="PATRIC" id="fig|796944.3.peg.2182"/>
<dbReference type="PANTHER" id="PTHR43386">
    <property type="entry name" value="OLIGOPEPTIDE TRANSPORT SYSTEM PERMEASE PROTEIN APPC"/>
    <property type="match status" value="1"/>
</dbReference>
<comment type="subcellular location">
    <subcellularLocation>
        <location evidence="1 7">Cell membrane</location>
        <topology evidence="1 7">Multi-pass membrane protein</topology>
    </subcellularLocation>
</comment>
<feature type="domain" description="ABC transmembrane type-1" evidence="8">
    <location>
        <begin position="304"/>
        <end position="502"/>
    </location>
</feature>
<feature type="transmembrane region" description="Helical" evidence="7">
    <location>
        <begin position="481"/>
        <end position="505"/>
    </location>
</feature>
<dbReference type="AlphaFoldDB" id="G9WX55"/>
<keyword evidence="5 7" id="KW-1133">Transmembrane helix</keyword>
<dbReference type="Gene3D" id="1.10.3720.10">
    <property type="entry name" value="MetI-like"/>
    <property type="match status" value="1"/>
</dbReference>
<dbReference type="PROSITE" id="PS50928">
    <property type="entry name" value="ABC_TM1"/>
    <property type="match status" value="1"/>
</dbReference>
<evidence type="ECO:0000256" key="6">
    <source>
        <dbReference type="ARBA" id="ARBA00023136"/>
    </source>
</evidence>
<feature type="transmembrane region" description="Helical" evidence="7">
    <location>
        <begin position="374"/>
        <end position="393"/>
    </location>
</feature>
<comment type="similarity">
    <text evidence="7">Belongs to the binding-protein-dependent transport system permease family.</text>
</comment>
<evidence type="ECO:0000256" key="5">
    <source>
        <dbReference type="ARBA" id="ARBA00022989"/>
    </source>
</evidence>
<evidence type="ECO:0000313" key="9">
    <source>
        <dbReference type="EMBL" id="EHL09388.1"/>
    </source>
</evidence>
<dbReference type="InterPro" id="IPR025966">
    <property type="entry name" value="OppC_N"/>
</dbReference>
<dbReference type="Pfam" id="PF00528">
    <property type="entry name" value="BPD_transp_1"/>
    <property type="match status" value="1"/>
</dbReference>
<dbReference type="GO" id="GO:0005886">
    <property type="term" value="C:plasma membrane"/>
    <property type="evidence" value="ECO:0007669"/>
    <property type="project" value="UniProtKB-SubCell"/>
</dbReference>
<evidence type="ECO:0000256" key="3">
    <source>
        <dbReference type="ARBA" id="ARBA00022475"/>
    </source>
</evidence>
<evidence type="ECO:0000259" key="8">
    <source>
        <dbReference type="PROSITE" id="PS50928"/>
    </source>
</evidence>
<feature type="transmembrane region" description="Helical" evidence="7">
    <location>
        <begin position="42"/>
        <end position="63"/>
    </location>
</feature>
<dbReference type="HOGENOM" id="CLU_028518_0_0_9"/>
<keyword evidence="3" id="KW-1003">Cell membrane</keyword>
<evidence type="ECO:0000256" key="2">
    <source>
        <dbReference type="ARBA" id="ARBA00022448"/>
    </source>
</evidence>
<evidence type="ECO:0000256" key="7">
    <source>
        <dbReference type="RuleBase" id="RU363032"/>
    </source>
</evidence>
<dbReference type="EMBL" id="AFZD01000021">
    <property type="protein sequence ID" value="EHL09388.1"/>
    <property type="molecule type" value="Genomic_DNA"/>
</dbReference>
<reference evidence="9 10" key="1">
    <citation type="submission" date="2011-08" db="EMBL/GenBank/DDBJ databases">
        <title>The Genome Sequence of Oribacterium sp. ACB7.</title>
        <authorList>
            <consortium name="The Broad Institute Genome Sequencing Platform"/>
            <person name="Earl A."/>
            <person name="Ward D."/>
            <person name="Feldgarden M."/>
            <person name="Gevers D."/>
            <person name="Sizova M."/>
            <person name="Hazen A."/>
            <person name="Epstein S."/>
            <person name="Young S.K."/>
            <person name="Zeng Q."/>
            <person name="Gargeya S."/>
            <person name="Fitzgerald M."/>
            <person name="Haas B."/>
            <person name="Abouelleil A."/>
            <person name="Alvarado L."/>
            <person name="Arachchi H.M."/>
            <person name="Berlin A."/>
            <person name="Brown A."/>
            <person name="Chapman S.B."/>
            <person name="Chen Z."/>
            <person name="Dunbar C."/>
            <person name="Freedman E."/>
            <person name="Gearin G."/>
            <person name="Gellesch M."/>
            <person name="Goldberg J."/>
            <person name="Griggs A."/>
            <person name="Gujja S."/>
            <person name="Heiman D."/>
            <person name="Howarth C."/>
            <person name="Larson L."/>
            <person name="Lui A."/>
            <person name="MacDonald P.J.P."/>
            <person name="Montmayeur A."/>
            <person name="Murphy C."/>
            <person name="Neiman D."/>
            <person name="Pearson M."/>
            <person name="Priest M."/>
            <person name="Roberts A."/>
            <person name="Saif S."/>
            <person name="Shea T."/>
            <person name="Shenoy N."/>
            <person name="Sisk P."/>
            <person name="Stolte C."/>
            <person name="Sykes S."/>
            <person name="Wortman J."/>
            <person name="Nusbaum C."/>
            <person name="Birren B."/>
        </authorList>
    </citation>
    <scope>NUCLEOTIDE SEQUENCE [LARGE SCALE GENOMIC DNA]</scope>
    <source>
        <strain evidence="9 10">ACB7</strain>
    </source>
</reference>
<organism evidence="9 10">
    <name type="scientific">Oribacterium asaccharolyticum ACB7</name>
    <dbReference type="NCBI Taxonomy" id="796944"/>
    <lineage>
        <taxon>Bacteria</taxon>
        <taxon>Bacillati</taxon>
        <taxon>Bacillota</taxon>
        <taxon>Clostridia</taxon>
        <taxon>Lachnospirales</taxon>
        <taxon>Lachnospiraceae</taxon>
        <taxon>Oribacterium</taxon>
    </lineage>
</organism>
<dbReference type="SUPFAM" id="SSF161098">
    <property type="entry name" value="MetI-like"/>
    <property type="match status" value="1"/>
</dbReference>
<dbReference type="GO" id="GO:0055085">
    <property type="term" value="P:transmembrane transport"/>
    <property type="evidence" value="ECO:0007669"/>
    <property type="project" value="InterPro"/>
</dbReference>
<accession>G9WX55</accession>
<dbReference type="InterPro" id="IPR035906">
    <property type="entry name" value="MetI-like_sf"/>
</dbReference>
<evidence type="ECO:0000256" key="4">
    <source>
        <dbReference type="ARBA" id="ARBA00022692"/>
    </source>
</evidence>
<dbReference type="InterPro" id="IPR050366">
    <property type="entry name" value="BP-dependent_transpt_permease"/>
</dbReference>
<proteinExistence type="inferred from homology"/>
<feature type="transmembrane region" description="Helical" evidence="7">
    <location>
        <begin position="432"/>
        <end position="461"/>
    </location>
</feature>
<dbReference type="CDD" id="cd06261">
    <property type="entry name" value="TM_PBP2"/>
    <property type="match status" value="1"/>
</dbReference>
<keyword evidence="6 7" id="KW-0472">Membrane</keyword>
<keyword evidence="10" id="KW-1185">Reference proteome</keyword>